<evidence type="ECO:0000256" key="1">
    <source>
        <dbReference type="SAM" id="MobiDB-lite"/>
    </source>
</evidence>
<keyword evidence="3" id="KW-1185">Reference proteome</keyword>
<evidence type="ECO:0000313" key="2">
    <source>
        <dbReference type="EMBL" id="ATB46256.1"/>
    </source>
</evidence>
<name>A0A250JT22_9BACT</name>
<evidence type="ECO:0000313" key="3">
    <source>
        <dbReference type="Proteomes" id="UP000217343"/>
    </source>
</evidence>
<reference evidence="2 3" key="1">
    <citation type="submission" date="2017-06" db="EMBL/GenBank/DDBJ databases">
        <title>Sequencing and comparative analysis of myxobacterial genomes.</title>
        <authorList>
            <person name="Rupp O."/>
            <person name="Goesmann A."/>
            <person name="Sogaard-Andersen L."/>
        </authorList>
    </citation>
    <scope>NUCLEOTIDE SEQUENCE [LARGE SCALE GENOMIC DNA]</scope>
    <source>
        <strain evidence="2 3">DSM 14697</strain>
    </source>
</reference>
<gene>
    <name evidence="2" type="ORF">MYMAC_001848</name>
</gene>
<dbReference type="EMBL" id="CP022203">
    <property type="protein sequence ID" value="ATB46256.1"/>
    <property type="molecule type" value="Genomic_DNA"/>
</dbReference>
<dbReference type="Proteomes" id="UP000217343">
    <property type="component" value="Chromosome"/>
</dbReference>
<protein>
    <submittedName>
        <fullName evidence="2">Uncharacterized protein</fullName>
    </submittedName>
</protein>
<proteinExistence type="predicted"/>
<feature type="region of interest" description="Disordered" evidence="1">
    <location>
        <begin position="120"/>
        <end position="141"/>
    </location>
</feature>
<feature type="region of interest" description="Disordered" evidence="1">
    <location>
        <begin position="67"/>
        <end position="89"/>
    </location>
</feature>
<feature type="compositionally biased region" description="Gly residues" evidence="1">
    <location>
        <begin position="75"/>
        <end position="89"/>
    </location>
</feature>
<dbReference type="KEGG" id="mmas:MYMAC_001848"/>
<sequence length="248" mass="26256">MLHRPWGWPTRCHARRGPRFSAWRSDSASPPPGAHARPRASVCLAKPSVRRTPRRWSGTRACCTRPAAASAAGPGRYGLKGGQGEGGRSGATVLEPPATVLVGVELAAHVQELGAVEEGQHGDVRGGHGRLPQVRARGRPAGHRGAAVARRSAMPSNPSSWNSPMRFFLRSRRFTLVSVRATTRTSEAVRGRPDHARDAGSVAARIPGVGSRPRGISSDARGGIVSDGCPCLLLTRPRPCSATSSRRS</sequence>
<accession>A0A250JT22</accession>
<organism evidence="2 3">
    <name type="scientific">Corallococcus macrosporus DSM 14697</name>
    <dbReference type="NCBI Taxonomy" id="1189310"/>
    <lineage>
        <taxon>Bacteria</taxon>
        <taxon>Pseudomonadati</taxon>
        <taxon>Myxococcota</taxon>
        <taxon>Myxococcia</taxon>
        <taxon>Myxococcales</taxon>
        <taxon>Cystobacterineae</taxon>
        <taxon>Myxococcaceae</taxon>
        <taxon>Corallococcus</taxon>
    </lineage>
</organism>
<dbReference type="AlphaFoldDB" id="A0A250JT22"/>